<feature type="region of interest" description="Disordered" evidence="1">
    <location>
        <begin position="399"/>
        <end position="430"/>
    </location>
</feature>
<feature type="compositionally biased region" description="Polar residues" evidence="1">
    <location>
        <begin position="71"/>
        <end position="92"/>
    </location>
</feature>
<keyword evidence="3" id="KW-0238">DNA-binding</keyword>
<dbReference type="CDD" id="cd00067">
    <property type="entry name" value="GAL4"/>
    <property type="match status" value="1"/>
</dbReference>
<dbReference type="EMBL" id="AZIL01002773">
    <property type="protein sequence ID" value="EWM20829.1"/>
    <property type="molecule type" value="Genomic_DNA"/>
</dbReference>
<proteinExistence type="predicted"/>
<accession>W7TIQ6</accession>
<dbReference type="Proteomes" id="UP000019335">
    <property type="component" value="Unassembled WGS sequence"/>
</dbReference>
<evidence type="ECO:0000259" key="2">
    <source>
        <dbReference type="PROSITE" id="PS50048"/>
    </source>
</evidence>
<protein>
    <submittedName>
        <fullName evidence="3">Zn(2)-C6 fungal-type DNA-binding domain protein</fullName>
    </submittedName>
</protein>
<organism evidence="3 4">
    <name type="scientific">Nannochloropsis gaditana</name>
    <dbReference type="NCBI Taxonomy" id="72520"/>
    <lineage>
        <taxon>Eukaryota</taxon>
        <taxon>Sar</taxon>
        <taxon>Stramenopiles</taxon>
        <taxon>Ochrophyta</taxon>
        <taxon>Eustigmatophyceae</taxon>
        <taxon>Eustigmatales</taxon>
        <taxon>Monodopsidaceae</taxon>
        <taxon>Nannochloropsis</taxon>
    </lineage>
</organism>
<name>W7TIQ6_9STRA</name>
<feature type="compositionally biased region" description="Basic and acidic residues" evidence="1">
    <location>
        <begin position="545"/>
        <end position="566"/>
    </location>
</feature>
<dbReference type="GO" id="GO:0000981">
    <property type="term" value="F:DNA-binding transcription factor activity, RNA polymerase II-specific"/>
    <property type="evidence" value="ECO:0007669"/>
    <property type="project" value="InterPro"/>
</dbReference>
<evidence type="ECO:0000256" key="1">
    <source>
        <dbReference type="SAM" id="MobiDB-lite"/>
    </source>
</evidence>
<feature type="compositionally biased region" description="Low complexity" evidence="1">
    <location>
        <begin position="600"/>
        <end position="612"/>
    </location>
</feature>
<feature type="compositionally biased region" description="Polar residues" evidence="1">
    <location>
        <begin position="407"/>
        <end position="419"/>
    </location>
</feature>
<dbReference type="OrthoDB" id="5600212at2759"/>
<dbReference type="InterPro" id="IPR001138">
    <property type="entry name" value="Zn2Cys6_DnaBD"/>
</dbReference>
<feature type="region of interest" description="Disordered" evidence="1">
    <location>
        <begin position="480"/>
        <end position="617"/>
    </location>
</feature>
<feature type="domain" description="Zn(2)-C6 fungal-type" evidence="2">
    <location>
        <begin position="227"/>
        <end position="256"/>
    </location>
</feature>
<dbReference type="Gene3D" id="4.10.240.10">
    <property type="entry name" value="Zn(2)-C6 fungal-type DNA-binding domain"/>
    <property type="match status" value="1"/>
</dbReference>
<evidence type="ECO:0000313" key="3">
    <source>
        <dbReference type="EMBL" id="EWM20829.1"/>
    </source>
</evidence>
<dbReference type="InterPro" id="IPR036864">
    <property type="entry name" value="Zn2-C6_fun-type_DNA-bd_sf"/>
</dbReference>
<gene>
    <name evidence="3" type="ORF">Naga_100314g3</name>
</gene>
<feature type="compositionally biased region" description="Polar residues" evidence="1">
    <location>
        <begin position="572"/>
        <end position="583"/>
    </location>
</feature>
<dbReference type="SMART" id="SM00066">
    <property type="entry name" value="GAL4"/>
    <property type="match status" value="1"/>
</dbReference>
<keyword evidence="4" id="KW-1185">Reference proteome</keyword>
<comment type="caution">
    <text evidence="3">The sequence shown here is derived from an EMBL/GenBank/DDBJ whole genome shotgun (WGS) entry which is preliminary data.</text>
</comment>
<dbReference type="PROSITE" id="PS00463">
    <property type="entry name" value="ZN2_CY6_FUNGAL_1"/>
    <property type="match status" value="1"/>
</dbReference>
<dbReference type="Pfam" id="PF00172">
    <property type="entry name" value="Zn_clus"/>
    <property type="match status" value="1"/>
</dbReference>
<dbReference type="GO" id="GO:0008270">
    <property type="term" value="F:zinc ion binding"/>
    <property type="evidence" value="ECO:0007669"/>
    <property type="project" value="InterPro"/>
</dbReference>
<evidence type="ECO:0000313" key="4">
    <source>
        <dbReference type="Proteomes" id="UP000019335"/>
    </source>
</evidence>
<reference evidence="3 4" key="1">
    <citation type="journal article" date="2014" name="Mol. Plant">
        <title>Chromosome Scale Genome Assembly and Transcriptome Profiling of Nannochloropsis gaditana in Nitrogen Depletion.</title>
        <authorList>
            <person name="Corteggiani Carpinelli E."/>
            <person name="Telatin A."/>
            <person name="Vitulo N."/>
            <person name="Forcato C."/>
            <person name="D'Angelo M."/>
            <person name="Schiavon R."/>
            <person name="Vezzi A."/>
            <person name="Giacometti G.M."/>
            <person name="Morosinotto T."/>
            <person name="Valle G."/>
        </authorList>
    </citation>
    <scope>NUCLEOTIDE SEQUENCE [LARGE SCALE GENOMIC DNA]</scope>
    <source>
        <strain evidence="3 4">B-31</strain>
    </source>
</reference>
<dbReference type="GO" id="GO:0003677">
    <property type="term" value="F:DNA binding"/>
    <property type="evidence" value="ECO:0007669"/>
    <property type="project" value="UniProtKB-KW"/>
</dbReference>
<dbReference type="SUPFAM" id="SSF57701">
    <property type="entry name" value="Zn2/Cys6 DNA-binding domain"/>
    <property type="match status" value="1"/>
</dbReference>
<feature type="region of interest" description="Disordered" evidence="1">
    <location>
        <begin position="58"/>
        <end position="92"/>
    </location>
</feature>
<sequence>MDNLEYRRVVRVAHLGADNKKQEEVCEVSVVVRPLLSSNLTEQQLLQIVKTVVSSINSGSERPATAEGSCGSATSPSSTGNEVTLSNPTQVPWTRPFSARPVEINNVGSHVHVDTLLVIEDEQRANANQGLDATEDIIHADRPRKENTLESNRLGRDREVCVQEKEFQDDELLSCQRLEGSTSMLNIGSMGKLRSHAGITLSRSSADAGGEGLRRGRKGASLSTLKSCEFCSLKKMKCDAKLPCKACLTRNQICEYRQRKSRLPRGKRSFSPPKIIKRAGPPYVPAAVASKPVVSSPTIGLLPQSTYSRGGSTSALAIGLRERREGGLAASVQEFASREQFAETDPRAYFHRRVLDTEVMNREDHAVLTNDSAPGASLPLRDGTSVPRSDVIRTRLSGKAAIHPSPRTRQQARGQTENVSGHRDVNEESMELSLPRYRGGHPSLSHSHYSHQSLPAEAIDMADREVAALTEMTPTLMWSVKDENPPIVSGHMTGAPEEDSGGGRARPSPQRTIGVEDGPPTSHHTFSSIAAFEPVDRSAMTPRTRQKEHQRSTKHEREESVERDDIWEGEQYQDQTRHLQQSNDESERSDHQRGVQWQFSNPSSAGSTSPSSFILSFPTTQDMNENVNTFRARELITDANDNGLRVEISFLDPWRRLDSMNASNQG</sequence>
<dbReference type="PROSITE" id="PS50048">
    <property type="entry name" value="ZN2_CY6_FUNGAL_2"/>
    <property type="match status" value="1"/>
</dbReference>
<dbReference type="AlphaFoldDB" id="W7TIQ6"/>